<accession>A0A4C2AHN5</accession>
<dbReference type="PANTHER" id="PTHR47272">
    <property type="entry name" value="DDE_TNP_1_7 DOMAIN-CONTAINING PROTEIN"/>
    <property type="match status" value="1"/>
</dbReference>
<reference evidence="3 4" key="1">
    <citation type="journal article" date="2019" name="Commun. Biol.">
        <title>The bagworm genome reveals a unique fibroin gene that provides high tensile strength.</title>
        <authorList>
            <person name="Kono N."/>
            <person name="Nakamura H."/>
            <person name="Ohtoshi R."/>
            <person name="Tomita M."/>
            <person name="Numata K."/>
            <person name="Arakawa K."/>
        </authorList>
    </citation>
    <scope>NUCLEOTIDE SEQUENCE [LARGE SCALE GENOMIC DNA]</scope>
</reference>
<evidence type="ECO:0000259" key="2">
    <source>
        <dbReference type="Pfam" id="PF13843"/>
    </source>
</evidence>
<dbReference type="STRING" id="151549.A0A4C2AHN5"/>
<sequence length="344" mass="39587">MAKERRGGDRKAKFREKRSTKIQICCGKPVLEPTWLQHEDGEIPHLTLCRNTDVKKQLPFVHRPEYAYGWRRFASTRSHESSIPESVVEPPEAPIIPPSIPSGQTTRTSRQGRRRVWKQVPFEDGPHNYMPIPTKPVRRPVDYFRDYFDDDFIEKISHCTNLYYLRSTGRELKCTSTEITKLLAIHIIMGCVPYPGCLCIESWWLKQTETCWAENFVMTTSEGLMLDFAIYEGAKTMFGESNLGLGPSVILSLAKSIPPGSCVYHDRYFTTVPLIEEMEKLNLHSTGDLAQIIFPVPLRHVNKILLCEEKRQRTLCGGYIDRESCQYLKTFFYVFTNLVSATHG</sequence>
<dbReference type="OrthoDB" id="123207at2759"/>
<keyword evidence="4" id="KW-1185">Reference proteome</keyword>
<gene>
    <name evidence="3" type="ORF">EVAR_50550_1</name>
</gene>
<feature type="domain" description="PiggyBac transposable element-derived protein" evidence="2">
    <location>
        <begin position="216"/>
        <end position="290"/>
    </location>
</feature>
<dbReference type="EMBL" id="BGZK01003083">
    <property type="protein sequence ID" value="GBP98167.1"/>
    <property type="molecule type" value="Genomic_DNA"/>
</dbReference>
<protein>
    <recommendedName>
        <fullName evidence="2">PiggyBac transposable element-derived protein domain-containing protein</fullName>
    </recommendedName>
</protein>
<dbReference type="Proteomes" id="UP000299102">
    <property type="component" value="Unassembled WGS sequence"/>
</dbReference>
<dbReference type="AlphaFoldDB" id="A0A4C2AHN5"/>
<comment type="caution">
    <text evidence="3">The sequence shown here is derived from an EMBL/GenBank/DDBJ whole genome shotgun (WGS) entry which is preliminary data.</text>
</comment>
<dbReference type="Pfam" id="PF13843">
    <property type="entry name" value="DDE_Tnp_1_7"/>
    <property type="match status" value="2"/>
</dbReference>
<dbReference type="PANTHER" id="PTHR47272:SF1">
    <property type="entry name" value="PIGGYBAC TRANSPOSABLE ELEMENT-DERIVED PROTEIN 3-LIKE"/>
    <property type="match status" value="1"/>
</dbReference>
<evidence type="ECO:0000313" key="3">
    <source>
        <dbReference type="EMBL" id="GBP98167.1"/>
    </source>
</evidence>
<organism evidence="3 4">
    <name type="scientific">Eumeta variegata</name>
    <name type="common">Bagworm moth</name>
    <name type="synonym">Eumeta japonica</name>
    <dbReference type="NCBI Taxonomy" id="151549"/>
    <lineage>
        <taxon>Eukaryota</taxon>
        <taxon>Metazoa</taxon>
        <taxon>Ecdysozoa</taxon>
        <taxon>Arthropoda</taxon>
        <taxon>Hexapoda</taxon>
        <taxon>Insecta</taxon>
        <taxon>Pterygota</taxon>
        <taxon>Neoptera</taxon>
        <taxon>Endopterygota</taxon>
        <taxon>Lepidoptera</taxon>
        <taxon>Glossata</taxon>
        <taxon>Ditrysia</taxon>
        <taxon>Tineoidea</taxon>
        <taxon>Psychidae</taxon>
        <taxon>Oiketicinae</taxon>
        <taxon>Eumeta</taxon>
    </lineage>
</organism>
<feature type="domain" description="PiggyBac transposable element-derived protein" evidence="2">
    <location>
        <begin position="140"/>
        <end position="195"/>
    </location>
</feature>
<dbReference type="InterPro" id="IPR029526">
    <property type="entry name" value="PGBD"/>
</dbReference>
<name>A0A4C2AHN5_EUMVA</name>
<feature type="compositionally biased region" description="Pro residues" evidence="1">
    <location>
        <begin position="91"/>
        <end position="100"/>
    </location>
</feature>
<proteinExistence type="predicted"/>
<feature type="region of interest" description="Disordered" evidence="1">
    <location>
        <begin position="83"/>
        <end position="114"/>
    </location>
</feature>
<evidence type="ECO:0000313" key="4">
    <source>
        <dbReference type="Proteomes" id="UP000299102"/>
    </source>
</evidence>
<evidence type="ECO:0000256" key="1">
    <source>
        <dbReference type="SAM" id="MobiDB-lite"/>
    </source>
</evidence>